<sequence>MQVSYSKSRKGKEGNGLIVGICFEWKISDDFIFEQKEGDTGFFRRHGFNLKKANRNLD</sequence>
<organism evidence="1 2">
    <name type="scientific">Algoriphagus aquaeductus</name>
    <dbReference type="NCBI Taxonomy" id="475299"/>
    <lineage>
        <taxon>Bacteria</taxon>
        <taxon>Pseudomonadati</taxon>
        <taxon>Bacteroidota</taxon>
        <taxon>Cytophagia</taxon>
        <taxon>Cytophagales</taxon>
        <taxon>Cyclobacteriaceae</taxon>
        <taxon>Algoriphagus</taxon>
    </lineage>
</organism>
<dbReference type="Proteomes" id="UP000248917">
    <property type="component" value="Unassembled WGS sequence"/>
</dbReference>
<reference evidence="1 2" key="1">
    <citation type="submission" date="2018-06" db="EMBL/GenBank/DDBJ databases">
        <title>Genomic Encyclopedia of Archaeal and Bacterial Type Strains, Phase II (KMG-II): from individual species to whole genera.</title>
        <authorList>
            <person name="Goeker M."/>
        </authorList>
    </citation>
    <scope>NUCLEOTIDE SEQUENCE [LARGE SCALE GENOMIC DNA]</scope>
    <source>
        <strain evidence="1 2">T4</strain>
    </source>
</reference>
<protein>
    <submittedName>
        <fullName evidence="1">Uncharacterized protein</fullName>
    </submittedName>
</protein>
<keyword evidence="2" id="KW-1185">Reference proteome</keyword>
<dbReference type="EMBL" id="QKTX01000013">
    <property type="protein sequence ID" value="PZV79743.1"/>
    <property type="molecule type" value="Genomic_DNA"/>
</dbReference>
<gene>
    <name evidence="1" type="ORF">CLV31_11359</name>
</gene>
<evidence type="ECO:0000313" key="1">
    <source>
        <dbReference type="EMBL" id="PZV79743.1"/>
    </source>
</evidence>
<dbReference type="AlphaFoldDB" id="A0A326RLC9"/>
<accession>A0A326RLC9</accession>
<comment type="caution">
    <text evidence="1">The sequence shown here is derived from an EMBL/GenBank/DDBJ whole genome shotgun (WGS) entry which is preliminary data.</text>
</comment>
<name>A0A326RLC9_9BACT</name>
<proteinExistence type="predicted"/>
<evidence type="ECO:0000313" key="2">
    <source>
        <dbReference type="Proteomes" id="UP000248917"/>
    </source>
</evidence>